<evidence type="ECO:0000313" key="2">
    <source>
        <dbReference type="Proteomes" id="UP001589797"/>
    </source>
</evidence>
<dbReference type="Gene3D" id="2.120.10.30">
    <property type="entry name" value="TolB, C-terminal domain"/>
    <property type="match status" value="1"/>
</dbReference>
<evidence type="ECO:0000313" key="1">
    <source>
        <dbReference type="EMBL" id="MFC0264327.1"/>
    </source>
</evidence>
<name>A0ABV6FXL4_9BACT</name>
<dbReference type="PROSITE" id="PS51257">
    <property type="entry name" value="PROKAR_LIPOPROTEIN"/>
    <property type="match status" value="1"/>
</dbReference>
<accession>A0ABV6FXL4</accession>
<dbReference type="Proteomes" id="UP001589797">
    <property type="component" value="Unassembled WGS sequence"/>
</dbReference>
<dbReference type="InterPro" id="IPR011042">
    <property type="entry name" value="6-blade_b-propeller_TolB-like"/>
</dbReference>
<sequence>MIRVILIAFIVTFVSACHQNKTLQEQTVFIDLDESKKMNLSDYFQHIDYSLLDVPDSIPLVKVWKFGMNSDKILVSDRELNNLLIFDAFGQFENIIEAKGQGPNEYQSMEDYQVFDKHIYILDGSLRKILKFDFSGQVVEEMKIDFHPYNFSINESGFLYYFGNRPTYEFQSIVSVKNGSINGLKEVRKDFEGLNYASVYGFQYDNYDKNVLLKLDTSYEVVIFDEQLNRERELKFDFGRYNFPDEKRKEFFMGYERYAYLMENEMVEMIFSFIPLKSHYLMIVSQMGKAAKTVMMDKRSSMVEVIDEMINDLDGFQGDFSPVIQNNGNLIQVKASRNFYNEYLKNFGGKSIDASFINDPKSIHYFFNNNKEKLMEDNYVVVKNKIKD</sequence>
<gene>
    <name evidence="1" type="ORF">ACFFIP_16690</name>
</gene>
<dbReference type="RefSeq" id="WP_382388861.1">
    <property type="nucleotide sequence ID" value="NZ_JBHLWI010000049.1"/>
</dbReference>
<reference evidence="1 2" key="1">
    <citation type="submission" date="2024-09" db="EMBL/GenBank/DDBJ databases">
        <authorList>
            <person name="Sun Q."/>
            <person name="Mori K."/>
        </authorList>
    </citation>
    <scope>NUCLEOTIDE SEQUENCE [LARGE SCALE GENOMIC DNA]</scope>
    <source>
        <strain evidence="1 2">CCM 7650</strain>
    </source>
</reference>
<dbReference type="EMBL" id="JBHLWI010000049">
    <property type="protein sequence ID" value="MFC0264327.1"/>
    <property type="molecule type" value="Genomic_DNA"/>
</dbReference>
<organism evidence="1 2">
    <name type="scientific">Fontibacter flavus</name>
    <dbReference type="NCBI Taxonomy" id="654838"/>
    <lineage>
        <taxon>Bacteria</taxon>
        <taxon>Pseudomonadati</taxon>
        <taxon>Bacteroidota</taxon>
        <taxon>Cytophagia</taxon>
        <taxon>Cytophagales</taxon>
        <taxon>Cyclobacteriaceae</taxon>
        <taxon>Fontibacter</taxon>
    </lineage>
</organism>
<keyword evidence="2" id="KW-1185">Reference proteome</keyword>
<comment type="caution">
    <text evidence="1">The sequence shown here is derived from an EMBL/GenBank/DDBJ whole genome shotgun (WGS) entry which is preliminary data.</text>
</comment>
<proteinExistence type="predicted"/>
<protein>
    <submittedName>
        <fullName evidence="1">6-bladed beta-propeller</fullName>
    </submittedName>
</protein>
<dbReference type="Pfam" id="PF17170">
    <property type="entry name" value="DUF5128"/>
    <property type="match status" value="1"/>
</dbReference>